<feature type="transmembrane region" description="Helical" evidence="7">
    <location>
        <begin position="489"/>
        <end position="511"/>
    </location>
</feature>
<dbReference type="Pfam" id="PF01036">
    <property type="entry name" value="Bac_rhodopsin"/>
    <property type="match status" value="1"/>
</dbReference>
<dbReference type="Gene3D" id="1.20.1070.10">
    <property type="entry name" value="Rhodopsin 7-helix transmembrane proteins"/>
    <property type="match status" value="1"/>
</dbReference>
<dbReference type="InterPro" id="IPR001425">
    <property type="entry name" value="Arc/bac/fun_rhodopsins"/>
</dbReference>
<feature type="transmembrane region" description="Helical" evidence="7">
    <location>
        <begin position="190"/>
        <end position="211"/>
    </location>
</feature>
<feature type="compositionally biased region" description="Pro residues" evidence="6">
    <location>
        <begin position="309"/>
        <end position="318"/>
    </location>
</feature>
<evidence type="ECO:0000256" key="5">
    <source>
        <dbReference type="ARBA" id="ARBA00023136"/>
    </source>
</evidence>
<feature type="transmembrane region" description="Helical" evidence="7">
    <location>
        <begin position="624"/>
        <end position="642"/>
    </location>
</feature>
<dbReference type="InterPro" id="IPR059112">
    <property type="entry name" value="CysZ/EI24"/>
</dbReference>
<feature type="region of interest" description="Disordered" evidence="6">
    <location>
        <begin position="826"/>
        <end position="897"/>
    </location>
</feature>
<dbReference type="PANTHER" id="PTHR34292:SF2">
    <property type="entry name" value="OUTER SPORE WALL PROTEIN LDS1"/>
    <property type="match status" value="1"/>
</dbReference>
<feature type="transmembrane region" description="Helical" evidence="7">
    <location>
        <begin position="435"/>
        <end position="453"/>
    </location>
</feature>
<comment type="subcellular location">
    <subcellularLocation>
        <location evidence="1">Membrane</location>
        <topology evidence="1">Multi-pass membrane protein</topology>
    </subcellularLocation>
</comment>
<dbReference type="EMBL" id="CDMZ01005939">
    <property type="protein sequence ID" value="CEM56072.1"/>
    <property type="molecule type" value="Genomic_DNA"/>
</dbReference>
<evidence type="ECO:0000313" key="8">
    <source>
        <dbReference type="EMBL" id="CEM56072.1"/>
    </source>
</evidence>
<dbReference type="GO" id="GO:0016020">
    <property type="term" value="C:membrane"/>
    <property type="evidence" value="ECO:0007669"/>
    <property type="project" value="UniProtKB-SubCell"/>
</dbReference>
<comment type="similarity">
    <text evidence="2">Belongs to the archaeal/bacterial/fungal opsin family.</text>
</comment>
<dbReference type="InterPro" id="IPR052786">
    <property type="entry name" value="Spore_wall_assembly"/>
</dbReference>
<keyword evidence="5 7" id="KW-0472">Membrane</keyword>
<name>A0A0G4IG00_9ALVE</name>
<dbReference type="VEuPathDB" id="CryptoDB:Cvel_14066"/>
<accession>A0A0G4IG00</accession>
<feature type="compositionally biased region" description="Basic and acidic residues" evidence="6">
    <location>
        <begin position="690"/>
        <end position="706"/>
    </location>
</feature>
<keyword evidence="3 7" id="KW-0812">Transmembrane</keyword>
<feature type="transmembrane region" description="Helical" evidence="7">
    <location>
        <begin position="654"/>
        <end position="675"/>
    </location>
</feature>
<feature type="region of interest" description="Disordered" evidence="6">
    <location>
        <begin position="736"/>
        <end position="783"/>
    </location>
</feature>
<feature type="compositionally biased region" description="Basic and acidic residues" evidence="6">
    <location>
        <begin position="378"/>
        <end position="393"/>
    </location>
</feature>
<gene>
    <name evidence="8" type="ORF">Cvel_14066</name>
</gene>
<feature type="region of interest" description="Disordered" evidence="6">
    <location>
        <begin position="690"/>
        <end position="713"/>
    </location>
</feature>
<feature type="transmembrane region" description="Helical" evidence="7">
    <location>
        <begin position="557"/>
        <end position="577"/>
    </location>
</feature>
<feature type="compositionally biased region" description="Low complexity" evidence="6">
    <location>
        <begin position="856"/>
        <end position="878"/>
    </location>
</feature>
<keyword evidence="4 7" id="KW-1133">Transmembrane helix</keyword>
<organism evidence="8">
    <name type="scientific">Chromera velia CCMP2878</name>
    <dbReference type="NCBI Taxonomy" id="1169474"/>
    <lineage>
        <taxon>Eukaryota</taxon>
        <taxon>Sar</taxon>
        <taxon>Alveolata</taxon>
        <taxon>Colpodellida</taxon>
        <taxon>Chromeraceae</taxon>
        <taxon>Chromera</taxon>
    </lineage>
</organism>
<proteinExistence type="inferred from homology"/>
<dbReference type="PANTHER" id="PTHR34292">
    <property type="entry name" value="OUTER SPORE WALL PROTEIN LDS1"/>
    <property type="match status" value="1"/>
</dbReference>
<dbReference type="AlphaFoldDB" id="A0A0G4IG00"/>
<feature type="region of interest" description="Disordered" evidence="6">
    <location>
        <begin position="297"/>
        <end position="395"/>
    </location>
</feature>
<protein>
    <submittedName>
        <fullName evidence="8">Uncharacterized protein</fullName>
    </submittedName>
</protein>
<dbReference type="Pfam" id="PF07264">
    <property type="entry name" value="EI24"/>
    <property type="match status" value="1"/>
</dbReference>
<evidence type="ECO:0000256" key="1">
    <source>
        <dbReference type="ARBA" id="ARBA00004141"/>
    </source>
</evidence>
<evidence type="ECO:0000256" key="3">
    <source>
        <dbReference type="ARBA" id="ARBA00022692"/>
    </source>
</evidence>
<evidence type="ECO:0000256" key="7">
    <source>
        <dbReference type="SAM" id="Phobius"/>
    </source>
</evidence>
<evidence type="ECO:0000256" key="2">
    <source>
        <dbReference type="ARBA" id="ARBA00008130"/>
    </source>
</evidence>
<dbReference type="SUPFAM" id="SSF81321">
    <property type="entry name" value="Family A G protein-coupled receptor-like"/>
    <property type="match status" value="1"/>
</dbReference>
<feature type="transmembrane region" description="Helical" evidence="7">
    <location>
        <begin position="22"/>
        <end position="46"/>
    </location>
</feature>
<feature type="compositionally biased region" description="Basic and acidic residues" evidence="6">
    <location>
        <begin position="826"/>
        <end position="844"/>
    </location>
</feature>
<feature type="compositionally biased region" description="Polar residues" evidence="6">
    <location>
        <begin position="357"/>
        <end position="375"/>
    </location>
</feature>
<feature type="transmembrane region" description="Helical" evidence="7">
    <location>
        <begin position="75"/>
        <end position="98"/>
    </location>
</feature>
<sequence>MPLRVAKYPFLGITFTLHHRELWLKFAILLLIALAAVIAADFATFLSSLLKSLDDKEHGSFISTLPASFLTGLKMIFLALQSGLALIVLSIIFFRLFLGGFFDDVFRIRGLADGLVDDNPRKLSMGERVVCMVWLMVIQLATFLLLIPLNVLPVVGTLIWLGILGFEFAWGFHQYYFSLCGLHFEQQWKVVYANLWDYAVFGGVCLLLNLVPFFNVFLIQTSIVGAAVWAADIEEERLNTEGFRHTVVDVDFENGPSTSLYYEMPEHSRGERGGEHPARGVGGDIQEMQEGMPIVDREHQGAGGGEGPDLPPSAPPLPSAEHAAGRSWVRDLTEEGIEPNPGPGRGEGGQAAAAAASSSQTCNNTRQELNETQKAAQARRDELEERYPEKVPSEVEQMMEPAEVRLLEGKCEWANCPLKDISLHRNDENAKASGGLSWGLFALWTFIVLAWFLSVVFAAFGWISHWFATISAGFVLFPDPHLKNERLAVFSMCTSLNGYIMLFSGFMNLVGLSQIDDFILDNCVKIDAARALQWAISCPLLTWQISLLARGKKQRQLEVLLSTLFCLILGIFAHISPEPQLRYVYFACATVFYLLLVVNLDWAIRETTENRESMFKGESHLRKIAIVVPSTWAVFPIFWLLGPTGAGVMTGDQSLILVTVCDIVSKLILTFYVYFVRYSWQKTLLEEEREKEGHDPSGHRKDERKKSFVTGNRQVREDQTGSFSAAVAAERVGGTEGSDRIQLQKLPRNATADVQTVEASPALSARRSSILKSTGGTGNSLSQQQNVMHHLQSHLPGSDLICTSPSHQVIVNNLFDSEALLKSLRRAEEKDRQGTSQRGDRDAHSLYPPPPHRDASASGAGPSASRAMPSSPQNSARALGGGAGQAQNAGARDTAVGEDGVRCVPSLVGRVGAFPLS</sequence>
<evidence type="ECO:0000256" key="4">
    <source>
        <dbReference type="ARBA" id="ARBA00022989"/>
    </source>
</evidence>
<evidence type="ECO:0000256" key="6">
    <source>
        <dbReference type="SAM" id="MobiDB-lite"/>
    </source>
</evidence>
<reference evidence="8" key="1">
    <citation type="submission" date="2014-11" db="EMBL/GenBank/DDBJ databases">
        <authorList>
            <person name="Otto D Thomas"/>
            <person name="Naeem Raeece"/>
        </authorList>
    </citation>
    <scope>NUCLEOTIDE SEQUENCE</scope>
</reference>
<dbReference type="SMART" id="SM01021">
    <property type="entry name" value="Bac_rhodopsin"/>
    <property type="match status" value="1"/>
</dbReference>
<feature type="transmembrane region" description="Helical" evidence="7">
    <location>
        <begin position="583"/>
        <end position="604"/>
    </location>
</feature>
<feature type="compositionally biased region" description="Polar residues" evidence="6">
    <location>
        <begin position="766"/>
        <end position="783"/>
    </location>
</feature>